<gene>
    <name evidence="1" type="ORF">QWY31_16440</name>
</gene>
<accession>A0ABT8F9F4</accession>
<name>A0ABT8F9F4_9BACT</name>
<dbReference type="Proteomes" id="UP001168552">
    <property type="component" value="Unassembled WGS sequence"/>
</dbReference>
<evidence type="ECO:0000313" key="2">
    <source>
        <dbReference type="Proteomes" id="UP001168552"/>
    </source>
</evidence>
<protein>
    <submittedName>
        <fullName evidence="1">Uncharacterized protein</fullName>
    </submittedName>
</protein>
<organism evidence="1 2">
    <name type="scientific">Shiella aurantiaca</name>
    <dbReference type="NCBI Taxonomy" id="3058365"/>
    <lineage>
        <taxon>Bacteria</taxon>
        <taxon>Pseudomonadati</taxon>
        <taxon>Bacteroidota</taxon>
        <taxon>Cytophagia</taxon>
        <taxon>Cytophagales</taxon>
        <taxon>Shiellaceae</taxon>
        <taxon>Shiella</taxon>
    </lineage>
</organism>
<reference evidence="1" key="1">
    <citation type="submission" date="2023-06" db="EMBL/GenBank/DDBJ databases">
        <title>Cytophagales bacterium Strain LB-30, isolated from soil.</title>
        <authorList>
            <person name="Liu B."/>
        </authorList>
    </citation>
    <scope>NUCLEOTIDE SEQUENCE</scope>
    <source>
        <strain evidence="1">LB-30</strain>
    </source>
</reference>
<evidence type="ECO:0000313" key="1">
    <source>
        <dbReference type="EMBL" id="MDN4167101.1"/>
    </source>
</evidence>
<sequence length="117" mass="13755">MSEDEIILIEILLRKMIIQYNIDAEKKFVMMDSKFPKYGLKLKDFTIELDDYGRQFMAVISDEGKKIVYVGCFCDPKKFGYRTKELVQVMDGGKCYFEFKIDLETRQIFEFSENGVG</sequence>
<keyword evidence="2" id="KW-1185">Reference proteome</keyword>
<proteinExistence type="predicted"/>
<dbReference type="RefSeq" id="WP_320005638.1">
    <property type="nucleotide sequence ID" value="NZ_JAUHJS010000013.1"/>
</dbReference>
<dbReference type="EMBL" id="JAUHJS010000013">
    <property type="protein sequence ID" value="MDN4167101.1"/>
    <property type="molecule type" value="Genomic_DNA"/>
</dbReference>
<comment type="caution">
    <text evidence="1">The sequence shown here is derived from an EMBL/GenBank/DDBJ whole genome shotgun (WGS) entry which is preliminary data.</text>
</comment>